<organism evidence="3 4">
    <name type="scientific">Leptospira kmetyi</name>
    <dbReference type="NCBI Taxonomy" id="408139"/>
    <lineage>
        <taxon>Bacteria</taxon>
        <taxon>Pseudomonadati</taxon>
        <taxon>Spirochaetota</taxon>
        <taxon>Spirochaetia</taxon>
        <taxon>Leptospirales</taxon>
        <taxon>Leptospiraceae</taxon>
        <taxon>Leptospira</taxon>
    </lineage>
</organism>
<accession>A0AAD0UPR8</accession>
<protein>
    <submittedName>
        <fullName evidence="3">Flagellar hook-length control protein FliK</fullName>
    </submittedName>
</protein>
<feature type="region of interest" description="Disordered" evidence="1">
    <location>
        <begin position="1"/>
        <end position="21"/>
    </location>
</feature>
<keyword evidence="3" id="KW-0969">Cilium</keyword>
<feature type="region of interest" description="Disordered" evidence="1">
    <location>
        <begin position="81"/>
        <end position="111"/>
    </location>
</feature>
<dbReference type="CDD" id="cd17470">
    <property type="entry name" value="T3SS_Flik_C"/>
    <property type="match status" value="1"/>
</dbReference>
<name>A0AAD0UPR8_9LEPT</name>
<proteinExistence type="predicted"/>
<dbReference type="RefSeq" id="WP_123180033.1">
    <property type="nucleotide sequence ID" value="NZ_CP033614.1"/>
</dbReference>
<dbReference type="Proteomes" id="UP000276407">
    <property type="component" value="Chromosome 1"/>
</dbReference>
<sequence>MNISGDISISEFKPQQYPDNTPTLPTIGALIGKNSFLDLMKSLQGSAQKGLDETLTGIQNAFSKTEVPTNKEEKTEIIDEKETESLRTKDEAEVATEETSKEEEEFETVEEATNVTALPWFLVTEAKQNETVDPEIESVILDELQNEIIEEVSIETSETKPSSTSELIETVFSREESAELLSEVAFEEENTTLREAVEESFLSLDDSKEIKRPISKREESIREEESKSSETKSASEISKANETNAKESKENGNTKNLSNKENVWKGAEEARIEVSKELALDSEKWKISRDKKTDSYMNLKTSAREEIKTAVLNQFSENSSGKSGQEQSFRSGGNAGNDSYSSLVKGVGGPNAAGRESNQLGKDFSVSKETNVLSRRDIQQNFQNLIRSARVQILENGRTEASIRMNPKDLGQMSLSISTDKDIVRGKLLVESDAVKQQLVAELVNLKQDLKANGLELESLVIEVKEREESFTFNQDSDKNGKDANSFQAAFGEEWNSDFKNSFYEEDELFGEENSQDSHGFSEKTDGKTEKLLDLKV</sequence>
<feature type="compositionally biased region" description="Acidic residues" evidence="1">
    <location>
        <begin position="93"/>
        <end position="110"/>
    </location>
</feature>
<evidence type="ECO:0000259" key="2">
    <source>
        <dbReference type="Pfam" id="PF02120"/>
    </source>
</evidence>
<feature type="compositionally biased region" description="Basic and acidic residues" evidence="1">
    <location>
        <begin position="208"/>
        <end position="230"/>
    </location>
</feature>
<gene>
    <name evidence="3" type="ORF">EFP84_15940</name>
</gene>
<feature type="compositionally biased region" description="Low complexity" evidence="1">
    <location>
        <begin position="231"/>
        <end position="240"/>
    </location>
</feature>
<dbReference type="EMBL" id="CP033614">
    <property type="protein sequence ID" value="AYV56840.1"/>
    <property type="molecule type" value="Genomic_DNA"/>
</dbReference>
<evidence type="ECO:0000313" key="4">
    <source>
        <dbReference type="Proteomes" id="UP000276407"/>
    </source>
</evidence>
<dbReference type="Pfam" id="PF02120">
    <property type="entry name" value="Flg_hook"/>
    <property type="match status" value="1"/>
</dbReference>
<feature type="region of interest" description="Disordered" evidence="1">
    <location>
        <begin position="511"/>
        <end position="537"/>
    </location>
</feature>
<feature type="compositionally biased region" description="Basic and acidic residues" evidence="1">
    <location>
        <begin position="81"/>
        <end position="92"/>
    </location>
</feature>
<dbReference type="InterPro" id="IPR038610">
    <property type="entry name" value="FliK-like_C_sf"/>
</dbReference>
<feature type="region of interest" description="Disordered" evidence="1">
    <location>
        <begin position="208"/>
        <end position="263"/>
    </location>
</feature>
<keyword evidence="3" id="KW-0282">Flagellum</keyword>
<keyword evidence="3" id="KW-0966">Cell projection</keyword>
<dbReference type="Gene3D" id="3.30.750.140">
    <property type="match status" value="1"/>
</dbReference>
<reference evidence="3 4" key="1">
    <citation type="submission" date="2018-11" db="EMBL/GenBank/DDBJ databases">
        <title>Complete genome sequence of Leptospira kmetyi isolate LS 001/16 from soil sample associated with a leptospirosis patient in Kelantan.</title>
        <authorList>
            <person name="Muhammad Yusoff F."/>
            <person name="Muhammad Yusoff S."/>
            <person name="Ahmad M.N."/>
            <person name="Yusof N.Y."/>
            <person name="Aziah I."/>
        </authorList>
    </citation>
    <scope>NUCLEOTIDE SEQUENCE [LARGE SCALE GENOMIC DNA]</scope>
    <source>
        <strain evidence="3 4">LS 001/16</strain>
    </source>
</reference>
<feature type="compositionally biased region" description="Polar residues" evidence="1">
    <location>
        <begin position="315"/>
        <end position="342"/>
    </location>
</feature>
<feature type="compositionally biased region" description="Basic and acidic residues" evidence="1">
    <location>
        <begin position="520"/>
        <end position="537"/>
    </location>
</feature>
<feature type="domain" description="Flagellar hook-length control protein-like C-terminal" evidence="2">
    <location>
        <begin position="394"/>
        <end position="466"/>
    </location>
</feature>
<feature type="region of interest" description="Disordered" evidence="1">
    <location>
        <begin position="315"/>
        <end position="361"/>
    </location>
</feature>
<evidence type="ECO:0000256" key="1">
    <source>
        <dbReference type="SAM" id="MobiDB-lite"/>
    </source>
</evidence>
<dbReference type="KEGG" id="lkm:EFP84_15940"/>
<dbReference type="InterPro" id="IPR021136">
    <property type="entry name" value="Flagellar_hook_control-like_C"/>
</dbReference>
<dbReference type="AlphaFoldDB" id="A0AAD0UPR8"/>
<evidence type="ECO:0000313" key="3">
    <source>
        <dbReference type="EMBL" id="AYV56840.1"/>
    </source>
</evidence>